<proteinExistence type="predicted"/>
<dbReference type="EMBL" id="BDGG01000001">
    <property type="protein sequence ID" value="GAU87473.1"/>
    <property type="molecule type" value="Genomic_DNA"/>
</dbReference>
<dbReference type="Proteomes" id="UP000186922">
    <property type="component" value="Unassembled WGS sequence"/>
</dbReference>
<protein>
    <submittedName>
        <fullName evidence="1">Uncharacterized protein</fullName>
    </submittedName>
</protein>
<dbReference type="AlphaFoldDB" id="A0A1D1UM96"/>
<organism evidence="1 2">
    <name type="scientific">Ramazzottius varieornatus</name>
    <name type="common">Water bear</name>
    <name type="synonym">Tardigrade</name>
    <dbReference type="NCBI Taxonomy" id="947166"/>
    <lineage>
        <taxon>Eukaryota</taxon>
        <taxon>Metazoa</taxon>
        <taxon>Ecdysozoa</taxon>
        <taxon>Tardigrada</taxon>
        <taxon>Eutardigrada</taxon>
        <taxon>Parachela</taxon>
        <taxon>Hypsibioidea</taxon>
        <taxon>Ramazzottiidae</taxon>
        <taxon>Ramazzottius</taxon>
    </lineage>
</organism>
<dbReference type="OrthoDB" id="5238185at2759"/>
<evidence type="ECO:0000313" key="2">
    <source>
        <dbReference type="Proteomes" id="UP000186922"/>
    </source>
</evidence>
<name>A0A1D1UM96_RAMVA</name>
<sequence length="73" mass="8044">MTQDGCKYGRQTTGDTLGPFYKPNSPIQHLVGNEVPSICVNTPGNFRLYLNGTVRLNRLVDICGFPTKALMDV</sequence>
<evidence type="ECO:0000313" key="1">
    <source>
        <dbReference type="EMBL" id="GAU87473.1"/>
    </source>
</evidence>
<reference evidence="1 2" key="1">
    <citation type="journal article" date="2016" name="Nat. Commun.">
        <title>Extremotolerant tardigrade genome and improved radiotolerance of human cultured cells by tardigrade-unique protein.</title>
        <authorList>
            <person name="Hashimoto T."/>
            <person name="Horikawa D.D."/>
            <person name="Saito Y."/>
            <person name="Kuwahara H."/>
            <person name="Kozuka-Hata H."/>
            <person name="Shin-I T."/>
            <person name="Minakuchi Y."/>
            <person name="Ohishi K."/>
            <person name="Motoyama A."/>
            <person name="Aizu T."/>
            <person name="Enomoto A."/>
            <person name="Kondo K."/>
            <person name="Tanaka S."/>
            <person name="Hara Y."/>
            <person name="Koshikawa S."/>
            <person name="Sagara H."/>
            <person name="Miura T."/>
            <person name="Yokobori S."/>
            <person name="Miyagawa K."/>
            <person name="Suzuki Y."/>
            <person name="Kubo T."/>
            <person name="Oyama M."/>
            <person name="Kohara Y."/>
            <person name="Fujiyama A."/>
            <person name="Arakawa K."/>
            <person name="Katayama T."/>
            <person name="Toyoda A."/>
            <person name="Kunieda T."/>
        </authorList>
    </citation>
    <scope>NUCLEOTIDE SEQUENCE [LARGE SCALE GENOMIC DNA]</scope>
    <source>
        <strain evidence="1 2">YOKOZUNA-1</strain>
    </source>
</reference>
<gene>
    <name evidence="1" type="primary">RvY_00308-1</name>
    <name evidence="1" type="synonym">RvY_00308.1</name>
    <name evidence="1" type="ORF">RvY_00308</name>
</gene>
<comment type="caution">
    <text evidence="1">The sequence shown here is derived from an EMBL/GenBank/DDBJ whole genome shotgun (WGS) entry which is preliminary data.</text>
</comment>
<accession>A0A1D1UM96</accession>
<keyword evidence="2" id="KW-1185">Reference proteome</keyword>